<organism evidence="6 7">
    <name type="scientific">Corynebacterium pseudotuberculosis 258</name>
    <dbReference type="NCBI Taxonomy" id="1168865"/>
    <lineage>
        <taxon>Bacteria</taxon>
        <taxon>Bacillati</taxon>
        <taxon>Actinomycetota</taxon>
        <taxon>Actinomycetes</taxon>
        <taxon>Mycobacteriales</taxon>
        <taxon>Corynebacteriaceae</taxon>
        <taxon>Corynebacterium</taxon>
    </lineage>
</organism>
<evidence type="ECO:0000313" key="7">
    <source>
        <dbReference type="Proteomes" id="UP000006465"/>
    </source>
</evidence>
<keyword evidence="4 5" id="KW-0472">Membrane</keyword>
<feature type="transmembrane region" description="Helical" evidence="5">
    <location>
        <begin position="58"/>
        <end position="80"/>
    </location>
</feature>
<keyword evidence="2 5" id="KW-0812">Transmembrane</keyword>
<protein>
    <submittedName>
        <fullName evidence="6">MarP family serine protease</fullName>
    </submittedName>
</protein>
<dbReference type="EMBL" id="CP003540">
    <property type="protein sequence ID" value="AFK15863.1"/>
    <property type="molecule type" value="Genomic_DNA"/>
</dbReference>
<dbReference type="Pfam" id="PF13365">
    <property type="entry name" value="Trypsin_2"/>
    <property type="match status" value="1"/>
</dbReference>
<dbReference type="InterPro" id="IPR003825">
    <property type="entry name" value="Colicin-V_CvpA"/>
</dbReference>
<dbReference type="Gene3D" id="2.40.10.10">
    <property type="entry name" value="Trypsin-like serine proteases"/>
    <property type="match status" value="2"/>
</dbReference>
<reference evidence="6 7" key="1">
    <citation type="journal article" date="2013" name="J. Biotechnol.">
        <title>Genome sequence of Corynebacterium pseudotuberculosis biovar equi strain 258 and prediction of antigenic targets to improve biotechnological vaccine production.</title>
        <authorList>
            <person name="Soares S.C."/>
            <person name="Trost E."/>
            <person name="Ramos R.T."/>
            <person name="Carneiro A.R."/>
            <person name="Santos A.R."/>
            <person name="Pinto A.C."/>
            <person name="Barbosa E."/>
            <person name="Aburjaile F."/>
            <person name="Ali A."/>
            <person name="Diniz C.A."/>
            <person name="Hassan S.S."/>
            <person name="Fiaux K."/>
            <person name="Guimaraes L.C."/>
            <person name="Bakhtiar S.M."/>
            <person name="Pereira U."/>
            <person name="Almeida S.S."/>
            <person name="Abreu V.A."/>
            <person name="Rocha F.S."/>
            <person name="Dorella F.A."/>
            <person name="Miyoshi A."/>
            <person name="Silva A."/>
            <person name="Azevedo V."/>
            <person name="Tauch A."/>
        </authorList>
    </citation>
    <scope>NUCLEOTIDE SEQUENCE [LARGE SCALE GENOMIC DNA]</scope>
    <source>
        <strain evidence="6 7">258</strain>
    </source>
</reference>
<dbReference type="KEGG" id="coe:CP258_01145"/>
<evidence type="ECO:0000256" key="1">
    <source>
        <dbReference type="ARBA" id="ARBA00004141"/>
    </source>
</evidence>
<dbReference type="Pfam" id="PF02674">
    <property type="entry name" value="Colicin_V"/>
    <property type="match status" value="1"/>
</dbReference>
<dbReference type="RefSeq" id="WP_014366385.1">
    <property type="nucleotide sequence ID" value="NC_017945.3"/>
</dbReference>
<dbReference type="InterPro" id="IPR009003">
    <property type="entry name" value="Peptidase_S1_PA"/>
</dbReference>
<feature type="transmembrane region" description="Helical" evidence="5">
    <location>
        <begin position="30"/>
        <end position="52"/>
    </location>
</feature>
<dbReference type="InterPro" id="IPR047680">
    <property type="entry name" value="MarP-like"/>
</dbReference>
<evidence type="ECO:0000256" key="2">
    <source>
        <dbReference type="ARBA" id="ARBA00022692"/>
    </source>
</evidence>
<dbReference type="GO" id="GO:0006508">
    <property type="term" value="P:proteolysis"/>
    <property type="evidence" value="ECO:0007669"/>
    <property type="project" value="UniProtKB-KW"/>
</dbReference>
<accession>A0AAU8PN12</accession>
<keyword evidence="6" id="KW-0645">Protease</keyword>
<dbReference type="InterPro" id="IPR043504">
    <property type="entry name" value="Peptidase_S1_PA_chymotrypsin"/>
</dbReference>
<evidence type="ECO:0000256" key="3">
    <source>
        <dbReference type="ARBA" id="ARBA00022989"/>
    </source>
</evidence>
<dbReference type="SUPFAM" id="SSF50494">
    <property type="entry name" value="Trypsin-like serine proteases"/>
    <property type="match status" value="1"/>
</dbReference>
<dbReference type="PANTHER" id="PTHR43019">
    <property type="entry name" value="SERINE ENDOPROTEASE DEGS"/>
    <property type="match status" value="1"/>
</dbReference>
<dbReference type="AlphaFoldDB" id="A0AAU8PN12"/>
<dbReference type="GO" id="GO:0008233">
    <property type="term" value="F:peptidase activity"/>
    <property type="evidence" value="ECO:0007669"/>
    <property type="project" value="UniProtKB-KW"/>
</dbReference>
<dbReference type="NCBIfam" id="NF033740">
    <property type="entry name" value="MarP_fam_protase"/>
    <property type="match status" value="1"/>
</dbReference>
<dbReference type="PANTHER" id="PTHR43019:SF23">
    <property type="entry name" value="PROTEASE DO-LIKE 5, CHLOROPLASTIC"/>
    <property type="match status" value="1"/>
</dbReference>
<keyword evidence="3 5" id="KW-1133">Transmembrane helix</keyword>
<evidence type="ECO:0000256" key="4">
    <source>
        <dbReference type="ARBA" id="ARBA00023136"/>
    </source>
</evidence>
<feature type="transmembrane region" description="Helical" evidence="5">
    <location>
        <begin position="101"/>
        <end position="124"/>
    </location>
</feature>
<dbReference type="GO" id="GO:0009403">
    <property type="term" value="P:toxin biosynthetic process"/>
    <property type="evidence" value="ECO:0007669"/>
    <property type="project" value="InterPro"/>
</dbReference>
<evidence type="ECO:0000313" key="6">
    <source>
        <dbReference type="EMBL" id="AFK15863.1"/>
    </source>
</evidence>
<name>A0AAU8PN12_CORPS</name>
<evidence type="ECO:0000256" key="5">
    <source>
        <dbReference type="SAM" id="Phobius"/>
    </source>
</evidence>
<feature type="transmembrane region" description="Helical" evidence="5">
    <location>
        <begin position="6"/>
        <end position="23"/>
    </location>
</feature>
<dbReference type="Proteomes" id="UP000006465">
    <property type="component" value="Chromosome"/>
</dbReference>
<sequence>MTPGTVVDIIIGLALIFAIFSGWRQGAFASVLSTLGVIAGLICGAALAPVVMEQTESTALRFLLALGTVILLVGIGNLVGELIGSSLRDRAQWRRTLAIDSMVGALFQAFATLIVAWLVAIPLATSLSGSVSQGIKNSTILGFVDRNIPAAFSTLPSRISAMLNESGLPPLISPFVEGSQSKNVEAPAIKVADTALVERLRPSVIHVLGESEECSRRLMGSGFVIDESHVITNAHVVAGTNKVSLDTVEGVFPAEVVYYNAQLDIAVLKSDKISLPALSWAQEPAESGEDAIVMGFPESGPFEAAPARVSDRIKISGADIYSNGRVEREAYTVRGSIRKGNSGGPMVDTEGNVLGVVFGASVDSSDIGYVLTAQEVQNMVGDIAALETPVDTQKCVTAR</sequence>
<gene>
    <name evidence="6" type="ORF">CP258_01145</name>
</gene>
<comment type="subcellular location">
    <subcellularLocation>
        <location evidence="1">Membrane</location>
        <topology evidence="1">Multi-pass membrane protein</topology>
    </subcellularLocation>
</comment>
<keyword evidence="6" id="KW-0378">Hydrolase</keyword>
<proteinExistence type="predicted"/>
<dbReference type="GO" id="GO:0016020">
    <property type="term" value="C:membrane"/>
    <property type="evidence" value="ECO:0007669"/>
    <property type="project" value="UniProtKB-SubCell"/>
</dbReference>